<accession>A0A2G9RHC1</accession>
<sequence>MASMAKHNAFGSSANSRACAGISLRACLNWSFSD</sequence>
<dbReference type="Proteomes" id="UP000228934">
    <property type="component" value="Unassembled WGS sequence"/>
</dbReference>
<dbReference type="AlphaFoldDB" id="A0A2G9RHC1"/>
<evidence type="ECO:0000313" key="2">
    <source>
        <dbReference type="Proteomes" id="UP000228934"/>
    </source>
</evidence>
<gene>
    <name evidence="1" type="ORF">AB205_0066280</name>
</gene>
<keyword evidence="2" id="KW-1185">Reference proteome</keyword>
<proteinExistence type="predicted"/>
<dbReference type="EMBL" id="KV938733">
    <property type="protein sequence ID" value="PIO26641.1"/>
    <property type="molecule type" value="Genomic_DNA"/>
</dbReference>
<evidence type="ECO:0000313" key="1">
    <source>
        <dbReference type="EMBL" id="PIO26641.1"/>
    </source>
</evidence>
<organism evidence="1 2">
    <name type="scientific">Aquarana catesbeiana</name>
    <name type="common">American bullfrog</name>
    <name type="synonym">Rana catesbeiana</name>
    <dbReference type="NCBI Taxonomy" id="8400"/>
    <lineage>
        <taxon>Eukaryota</taxon>
        <taxon>Metazoa</taxon>
        <taxon>Chordata</taxon>
        <taxon>Craniata</taxon>
        <taxon>Vertebrata</taxon>
        <taxon>Euteleostomi</taxon>
        <taxon>Amphibia</taxon>
        <taxon>Batrachia</taxon>
        <taxon>Anura</taxon>
        <taxon>Neobatrachia</taxon>
        <taxon>Ranoidea</taxon>
        <taxon>Ranidae</taxon>
        <taxon>Aquarana</taxon>
    </lineage>
</organism>
<name>A0A2G9RHC1_AQUCT</name>
<reference evidence="2" key="1">
    <citation type="journal article" date="2017" name="Nat. Commun.">
        <title>The North American bullfrog draft genome provides insight into hormonal regulation of long noncoding RNA.</title>
        <authorList>
            <person name="Hammond S.A."/>
            <person name="Warren R.L."/>
            <person name="Vandervalk B.P."/>
            <person name="Kucuk E."/>
            <person name="Khan H."/>
            <person name="Gibb E.A."/>
            <person name="Pandoh P."/>
            <person name="Kirk H."/>
            <person name="Zhao Y."/>
            <person name="Jones M."/>
            <person name="Mungall A.J."/>
            <person name="Coope R."/>
            <person name="Pleasance S."/>
            <person name="Moore R.A."/>
            <person name="Holt R.A."/>
            <person name="Round J.M."/>
            <person name="Ohora S."/>
            <person name="Walle B.V."/>
            <person name="Veldhoen N."/>
            <person name="Helbing C.C."/>
            <person name="Birol I."/>
        </authorList>
    </citation>
    <scope>NUCLEOTIDE SEQUENCE [LARGE SCALE GENOMIC DNA]</scope>
</reference>
<protein>
    <submittedName>
        <fullName evidence="1">Uncharacterized protein</fullName>
    </submittedName>
</protein>